<keyword evidence="2" id="KW-0496">Mitochondrion</keyword>
<evidence type="ECO:0000256" key="1">
    <source>
        <dbReference type="SAM" id="MobiDB-lite"/>
    </source>
</evidence>
<geneLocation type="mitochondrion" evidence="2"/>
<accession>A0A178U5P5</accession>
<organism evidence="2 3">
    <name type="scientific">Arabidopsis thaliana</name>
    <name type="common">Mouse-ear cress</name>
    <dbReference type="NCBI Taxonomy" id="3702"/>
    <lineage>
        <taxon>Eukaryota</taxon>
        <taxon>Viridiplantae</taxon>
        <taxon>Streptophyta</taxon>
        <taxon>Embryophyta</taxon>
        <taxon>Tracheophyta</taxon>
        <taxon>Spermatophyta</taxon>
        <taxon>Magnoliopsida</taxon>
        <taxon>eudicotyledons</taxon>
        <taxon>Gunneridae</taxon>
        <taxon>Pentapetalae</taxon>
        <taxon>rosids</taxon>
        <taxon>malvids</taxon>
        <taxon>Brassicales</taxon>
        <taxon>Brassicaceae</taxon>
        <taxon>Camelineae</taxon>
        <taxon>Arabidopsis</taxon>
    </lineage>
</organism>
<reference evidence="3" key="1">
    <citation type="journal article" date="2016" name="Proc. Natl. Acad. Sci. U.S.A.">
        <title>Chromosome-level assembly of Arabidopsis thaliana Ler reveals the extent of translocation and inversion polymorphisms.</title>
        <authorList>
            <person name="Zapata L."/>
            <person name="Ding J."/>
            <person name="Willing E.M."/>
            <person name="Hartwig B."/>
            <person name="Bezdan D."/>
            <person name="Jiao W.B."/>
            <person name="Patel V."/>
            <person name="Velikkakam James G."/>
            <person name="Koornneef M."/>
            <person name="Ossowski S."/>
            <person name="Schneeberger K."/>
        </authorList>
    </citation>
    <scope>NUCLEOTIDE SEQUENCE [LARGE SCALE GENOMIC DNA]</scope>
    <source>
        <strain evidence="3">cv. Landsberg erecta</strain>
    </source>
</reference>
<dbReference type="EMBL" id="LUHQ01000019">
    <property type="protein sequence ID" value="OAO89246.1"/>
    <property type="molecule type" value="Genomic_DNA"/>
</dbReference>
<evidence type="ECO:0000313" key="2">
    <source>
        <dbReference type="EMBL" id="OAO89246.1"/>
    </source>
</evidence>
<protein>
    <submittedName>
        <fullName evidence="2">Uncharacterized protein</fullName>
    </submittedName>
</protein>
<sequence length="124" mass="14118">MKVRSLYCGTLPIHSSPLVARRQPKTAEPNQTLSQAQSHQHSTRDQSSTGADIRVIDPQQKPTLKPWSTYSRALRINLTLFLRRSGKCKIRIPEALEKQRDGPTVKKGKLKLHQLSKLLSRQKK</sequence>
<feature type="region of interest" description="Disordered" evidence="1">
    <location>
        <begin position="17"/>
        <end position="64"/>
    </location>
</feature>
<proteinExistence type="predicted"/>
<comment type="caution">
    <text evidence="2">The sequence shown here is derived from an EMBL/GenBank/DDBJ whole genome shotgun (WGS) entry which is preliminary data.</text>
</comment>
<gene>
    <name evidence="2" type="ORF">AXX17_ATUG03270</name>
</gene>
<feature type="compositionally biased region" description="Polar residues" evidence="1">
    <location>
        <begin position="28"/>
        <end position="50"/>
    </location>
</feature>
<dbReference type="AlphaFoldDB" id="A0A178U5P5"/>
<dbReference type="Proteomes" id="UP000078284">
    <property type="component" value="Unassembled WGS sequence"/>
</dbReference>
<evidence type="ECO:0000313" key="3">
    <source>
        <dbReference type="Proteomes" id="UP000078284"/>
    </source>
</evidence>
<name>A0A178U5P5_ARATH</name>